<keyword evidence="1" id="KW-0812">Transmembrane</keyword>
<dbReference type="PANTHER" id="PTHR30015:SF6">
    <property type="entry name" value="SLL1429 PROTEIN"/>
    <property type="match status" value="1"/>
</dbReference>
<dbReference type="InterPro" id="IPR011335">
    <property type="entry name" value="Restrct_endonuc-II-like"/>
</dbReference>
<keyword evidence="3" id="KW-0255">Endonuclease</keyword>
<protein>
    <submittedName>
        <fullName evidence="3">Restriction endonuclease</fullName>
    </submittedName>
</protein>
<organism evidence="3 4">
    <name type="scientific">Rossellomorea aquimaris</name>
    <dbReference type="NCBI Taxonomy" id="189382"/>
    <lineage>
        <taxon>Bacteria</taxon>
        <taxon>Bacillati</taxon>
        <taxon>Bacillota</taxon>
        <taxon>Bacilli</taxon>
        <taxon>Bacillales</taxon>
        <taxon>Bacillaceae</taxon>
        <taxon>Rossellomorea</taxon>
    </lineage>
</organism>
<dbReference type="RefSeq" id="WP_148992297.1">
    <property type="nucleotide sequence ID" value="NZ_VTEW01000012.1"/>
</dbReference>
<feature type="transmembrane region" description="Helical" evidence="1">
    <location>
        <begin position="81"/>
        <end position="99"/>
    </location>
</feature>
<feature type="domain" description="Restriction endonuclease type IV Mrr" evidence="2">
    <location>
        <begin position="150"/>
        <end position="261"/>
    </location>
</feature>
<keyword evidence="3" id="KW-0378">Hydrolase</keyword>
<proteinExistence type="predicted"/>
<dbReference type="GO" id="GO:0003677">
    <property type="term" value="F:DNA binding"/>
    <property type="evidence" value="ECO:0007669"/>
    <property type="project" value="InterPro"/>
</dbReference>
<comment type="caution">
    <text evidence="3">The sequence shown here is derived from an EMBL/GenBank/DDBJ whole genome shotgun (WGS) entry which is preliminary data.</text>
</comment>
<dbReference type="InterPro" id="IPR011856">
    <property type="entry name" value="tRNA_endonuc-like_dom_sf"/>
</dbReference>
<dbReference type="GO" id="GO:0015666">
    <property type="term" value="F:restriction endodeoxyribonuclease activity"/>
    <property type="evidence" value="ECO:0007669"/>
    <property type="project" value="TreeGrafter"/>
</dbReference>
<dbReference type="InterPro" id="IPR007560">
    <property type="entry name" value="Restrct_endonuc_IV_Mrr"/>
</dbReference>
<evidence type="ECO:0000259" key="2">
    <source>
        <dbReference type="Pfam" id="PF04471"/>
    </source>
</evidence>
<evidence type="ECO:0000313" key="3">
    <source>
        <dbReference type="EMBL" id="TYS76597.1"/>
    </source>
</evidence>
<keyword evidence="3" id="KW-0540">Nuclease</keyword>
<dbReference type="Gene3D" id="3.40.1350.10">
    <property type="match status" value="1"/>
</dbReference>
<dbReference type="Pfam" id="PF04471">
    <property type="entry name" value="Mrr_cat"/>
    <property type="match status" value="1"/>
</dbReference>
<dbReference type="OrthoDB" id="9797274at2"/>
<name>A0A5D4TLM9_9BACI</name>
<feature type="transmembrane region" description="Helical" evidence="1">
    <location>
        <begin position="12"/>
        <end position="28"/>
    </location>
</feature>
<gene>
    <name evidence="3" type="ORF">FZC80_14940</name>
</gene>
<evidence type="ECO:0000313" key="4">
    <source>
        <dbReference type="Proteomes" id="UP000325054"/>
    </source>
</evidence>
<dbReference type="GO" id="GO:0009307">
    <property type="term" value="P:DNA restriction-modification system"/>
    <property type="evidence" value="ECO:0007669"/>
    <property type="project" value="InterPro"/>
</dbReference>
<evidence type="ECO:0000256" key="1">
    <source>
        <dbReference type="SAM" id="Phobius"/>
    </source>
</evidence>
<keyword evidence="1" id="KW-0472">Membrane</keyword>
<dbReference type="SUPFAM" id="SSF52980">
    <property type="entry name" value="Restriction endonuclease-like"/>
    <property type="match status" value="1"/>
</dbReference>
<dbReference type="EMBL" id="VTEW01000012">
    <property type="protein sequence ID" value="TYS76597.1"/>
    <property type="molecule type" value="Genomic_DNA"/>
</dbReference>
<accession>A0A5D4TLM9</accession>
<dbReference type="AlphaFoldDB" id="A0A5D4TLM9"/>
<reference evidence="3 4" key="1">
    <citation type="submission" date="2019-08" db="EMBL/GenBank/DDBJ databases">
        <title>Bacillus genomes from the desert of Cuatro Cienegas, Coahuila.</title>
        <authorList>
            <person name="Olmedo-Alvarez G."/>
        </authorList>
    </citation>
    <scope>NUCLEOTIDE SEQUENCE [LARGE SCALE GENOMIC DNA]</scope>
    <source>
        <strain evidence="3 4">CH451a_14T</strain>
    </source>
</reference>
<dbReference type="Proteomes" id="UP000325054">
    <property type="component" value="Unassembled WGS sequence"/>
</dbReference>
<sequence length="279" mass="32320">MGKKSTKRLSNIDNFLGLLLFFAIFVSLYPLAFIWIIVASISFLIYKYVLLFRKNSRNLKVLEDHFFIISRMKHLRSRHQIIFLFITLVTVSFLTSLTHNQWLDFLLNLVNFILILMIFLIPVSRLFRYLVSLLKQIPLNNMNKYWVEDIDTLTGIQFEQVLAQLYRSRGYTALKTNPTADYGADLILKRNNDKIAVQAKCYGEDKKVGVGAINEVLGGAGYHNCNKKVVVTNRYFTENAIISATRNNVLLVNRDGLIQMLNEFNERKYSKPVFTEENG</sequence>
<dbReference type="PANTHER" id="PTHR30015">
    <property type="entry name" value="MRR RESTRICTION SYSTEM PROTEIN"/>
    <property type="match status" value="1"/>
</dbReference>
<feature type="transmembrane region" description="Helical" evidence="1">
    <location>
        <begin position="105"/>
        <end position="127"/>
    </location>
</feature>
<dbReference type="InterPro" id="IPR052906">
    <property type="entry name" value="Type_IV_Methyl-Rstrct_Enzyme"/>
</dbReference>
<keyword evidence="1" id="KW-1133">Transmembrane helix</keyword>